<gene>
    <name evidence="1" type="ORF">CWATWH0402_1444</name>
</gene>
<dbReference type="Proteomes" id="UP000018130">
    <property type="component" value="Unassembled WGS sequence"/>
</dbReference>
<evidence type="ECO:0000313" key="2">
    <source>
        <dbReference type="Proteomes" id="UP000018130"/>
    </source>
</evidence>
<reference evidence="1 2" key="1">
    <citation type="submission" date="2013-01" db="EMBL/GenBank/DDBJ databases">
        <authorList>
            <person name="Bench S."/>
        </authorList>
    </citation>
    <scope>NUCLEOTIDE SEQUENCE [LARGE SCALE GENOMIC DNA]</scope>
    <source>
        <strain evidence="1 2">WH 0402</strain>
    </source>
</reference>
<dbReference type="Pfam" id="PF11833">
    <property type="entry name" value="CPP1-like"/>
    <property type="match status" value="1"/>
</dbReference>
<dbReference type="AlphaFoldDB" id="T2JLR7"/>
<dbReference type="PANTHER" id="PTHR33372">
    <property type="match status" value="1"/>
</dbReference>
<protein>
    <recommendedName>
        <fullName evidence="3">J domain-containing protein</fullName>
    </recommendedName>
</protein>
<proteinExistence type="predicted"/>
<sequence>MSQQTPYEKLGVTETASFEEIQAAKTRLTQQYSNDVKTVEDIEAAYDSIIMERLKLRQEGRIKVPDRIRFAERQRETPPTLPPYRWIILLPGYSSSLIPPLLRIFFGQRAFSWL</sequence>
<evidence type="ECO:0000313" key="1">
    <source>
        <dbReference type="EMBL" id="CCQ66788.1"/>
    </source>
</evidence>
<organism evidence="1 2">
    <name type="scientific">Crocosphaera watsonii WH 0402</name>
    <dbReference type="NCBI Taxonomy" id="1284629"/>
    <lineage>
        <taxon>Bacteria</taxon>
        <taxon>Bacillati</taxon>
        <taxon>Cyanobacteriota</taxon>
        <taxon>Cyanophyceae</taxon>
        <taxon>Oscillatoriophycideae</taxon>
        <taxon>Chroococcales</taxon>
        <taxon>Aphanothecaceae</taxon>
        <taxon>Crocosphaera</taxon>
    </lineage>
</organism>
<comment type="caution">
    <text evidence="1">The sequence shown here is derived from an EMBL/GenBank/DDBJ whole genome shotgun (WGS) entry which is preliminary data.</text>
</comment>
<name>T2JLR7_CROWT</name>
<accession>T2JLR7</accession>
<dbReference type="EMBL" id="CAQN01000479">
    <property type="protein sequence ID" value="CCQ66788.1"/>
    <property type="molecule type" value="Genomic_DNA"/>
</dbReference>
<dbReference type="PANTHER" id="PTHR33372:SF2">
    <property type="entry name" value="PROTEIN CHAPERONE-LIKE PROTEIN OF POR1, CHLOROPLASTIC"/>
    <property type="match status" value="1"/>
</dbReference>
<reference evidence="1 2" key="2">
    <citation type="submission" date="2013-09" db="EMBL/GenBank/DDBJ databases">
        <title>Whole genome comparison of six Crocosphaera watsonii strains with differing phenotypes.</title>
        <authorList>
            <person name="Bench S.R."/>
            <person name="Heller P."/>
            <person name="Frank I."/>
            <person name="Arciniega M."/>
            <person name="Shilova I.N."/>
            <person name="Zehr J.P."/>
        </authorList>
    </citation>
    <scope>NUCLEOTIDE SEQUENCE [LARGE SCALE GENOMIC DNA]</scope>
    <source>
        <strain evidence="1 2">WH 0402</strain>
    </source>
</reference>
<dbReference type="InterPro" id="IPR021788">
    <property type="entry name" value="CPP1-like"/>
</dbReference>
<evidence type="ECO:0008006" key="3">
    <source>
        <dbReference type="Google" id="ProtNLM"/>
    </source>
</evidence>